<gene>
    <name evidence="2" type="ORF">B1L04_07865</name>
</gene>
<feature type="region of interest" description="Disordered" evidence="1">
    <location>
        <begin position="69"/>
        <end position="88"/>
    </location>
</feature>
<comment type="caution">
    <text evidence="2">The sequence shown here is derived from an EMBL/GenBank/DDBJ whole genome shotgun (WGS) entry which is preliminary data.</text>
</comment>
<dbReference type="EMBL" id="MVGR01000003">
    <property type="protein sequence ID" value="OPF19265.1"/>
    <property type="molecule type" value="Genomic_DNA"/>
</dbReference>
<name>A0A1V4BX33_MICAE</name>
<dbReference type="RefSeq" id="WP_079206446.1">
    <property type="nucleotide sequence ID" value="NZ_MVGR01000003.1"/>
</dbReference>
<protein>
    <submittedName>
        <fullName evidence="2">Uncharacterized protein</fullName>
    </submittedName>
</protein>
<dbReference type="Proteomes" id="UP000189835">
    <property type="component" value="Unassembled WGS sequence"/>
</dbReference>
<dbReference type="AlphaFoldDB" id="A0A1V4BX33"/>
<accession>A0A1V4BX33</accession>
<sequence length="88" mass="10294">MNNQLVKTLAQIIRSLSEEEKQQLERELTSNGAIEAIKDYQKLSFCQTATPEEWIKAFEEWAESHKDKNFPQLSDQDISRESIYGERC</sequence>
<evidence type="ECO:0000313" key="2">
    <source>
        <dbReference type="EMBL" id="OPF19265.1"/>
    </source>
</evidence>
<evidence type="ECO:0000256" key="1">
    <source>
        <dbReference type="SAM" id="MobiDB-lite"/>
    </source>
</evidence>
<feature type="compositionally biased region" description="Basic and acidic residues" evidence="1">
    <location>
        <begin position="77"/>
        <end position="88"/>
    </location>
</feature>
<proteinExistence type="predicted"/>
<evidence type="ECO:0000313" key="3">
    <source>
        <dbReference type="Proteomes" id="UP000189835"/>
    </source>
</evidence>
<reference evidence="2 3" key="1">
    <citation type="submission" date="2017-02" db="EMBL/GenBank/DDBJ databases">
        <title>Genome sequence of Microcystis aeruginosa KW.</title>
        <authorList>
            <person name="Oh H.-M."/>
            <person name="Ahn C.-Y."/>
            <person name="Jeong H."/>
            <person name="Srivastava A."/>
            <person name="Lee H.-G."/>
            <person name="Kang S.-R."/>
        </authorList>
    </citation>
    <scope>NUCLEOTIDE SEQUENCE [LARGE SCALE GENOMIC DNA]</scope>
    <source>
        <strain evidence="2 3">KW</strain>
    </source>
</reference>
<organism evidence="2 3">
    <name type="scientific">Microcystis aeruginosa KW</name>
    <dbReference type="NCBI Taxonomy" id="1960155"/>
    <lineage>
        <taxon>Bacteria</taxon>
        <taxon>Bacillati</taxon>
        <taxon>Cyanobacteriota</taxon>
        <taxon>Cyanophyceae</taxon>
        <taxon>Oscillatoriophycideae</taxon>
        <taxon>Chroococcales</taxon>
        <taxon>Microcystaceae</taxon>
        <taxon>Microcystis</taxon>
    </lineage>
</organism>